<dbReference type="InterPro" id="IPR029058">
    <property type="entry name" value="AB_hydrolase_fold"/>
</dbReference>
<dbReference type="Gene3D" id="3.40.50.1820">
    <property type="entry name" value="alpha/beta hydrolase"/>
    <property type="match status" value="1"/>
</dbReference>
<proteinExistence type="inferred from homology"/>
<protein>
    <recommendedName>
        <fullName evidence="3">Carboxylic ester hydrolase</fullName>
        <ecNumber evidence="3">3.1.1.-</ecNumber>
    </recommendedName>
</protein>
<comment type="similarity">
    <text evidence="1 3">Belongs to the type-B carboxylesterase/lipase family.</text>
</comment>
<evidence type="ECO:0000256" key="3">
    <source>
        <dbReference type="RuleBase" id="RU361235"/>
    </source>
</evidence>
<organism evidence="5 6">
    <name type="scientific">Rotaria socialis</name>
    <dbReference type="NCBI Taxonomy" id="392032"/>
    <lineage>
        <taxon>Eukaryota</taxon>
        <taxon>Metazoa</taxon>
        <taxon>Spiralia</taxon>
        <taxon>Gnathifera</taxon>
        <taxon>Rotifera</taxon>
        <taxon>Eurotatoria</taxon>
        <taxon>Bdelloidea</taxon>
        <taxon>Philodinida</taxon>
        <taxon>Philodinidae</taxon>
        <taxon>Rotaria</taxon>
    </lineage>
</organism>
<dbReference type="PANTHER" id="PTHR43142:SF1">
    <property type="entry name" value="CARBOXYLIC ESTER HYDROLASE"/>
    <property type="match status" value="1"/>
</dbReference>
<evidence type="ECO:0000313" key="5">
    <source>
        <dbReference type="EMBL" id="CAF5047386.1"/>
    </source>
</evidence>
<dbReference type="GO" id="GO:0016787">
    <property type="term" value="F:hydrolase activity"/>
    <property type="evidence" value="ECO:0007669"/>
    <property type="project" value="UniProtKB-KW"/>
</dbReference>
<evidence type="ECO:0000259" key="4">
    <source>
        <dbReference type="Pfam" id="PF00135"/>
    </source>
</evidence>
<dbReference type="InterPro" id="IPR002018">
    <property type="entry name" value="CarbesteraseB"/>
</dbReference>
<dbReference type="Pfam" id="PF00135">
    <property type="entry name" value="COesterase"/>
    <property type="match status" value="1"/>
</dbReference>
<evidence type="ECO:0000256" key="2">
    <source>
        <dbReference type="ARBA" id="ARBA00022801"/>
    </source>
</evidence>
<sequence length="76" mass="8110">GTGPNDFKGNYGILDQRLAIAWIKSNIDAFGGDPNQITLFGQSAGAQSTALHYLTSDMQSFFQAAIIQSSPMAVPF</sequence>
<gene>
    <name evidence="5" type="ORF">QYT958_LOCUS41828</name>
</gene>
<dbReference type="AlphaFoldDB" id="A0A822CMG9"/>
<dbReference type="EC" id="3.1.1.-" evidence="3"/>
<name>A0A822CMG9_9BILA</name>
<feature type="non-terminal residue" evidence="5">
    <location>
        <position position="1"/>
    </location>
</feature>
<dbReference type="PANTHER" id="PTHR43142">
    <property type="entry name" value="CARBOXYLIC ESTER HYDROLASE"/>
    <property type="match status" value="1"/>
</dbReference>
<feature type="non-terminal residue" evidence="5">
    <location>
        <position position="76"/>
    </location>
</feature>
<dbReference type="InterPro" id="IPR019826">
    <property type="entry name" value="Carboxylesterase_B_AS"/>
</dbReference>
<evidence type="ECO:0000256" key="1">
    <source>
        <dbReference type="ARBA" id="ARBA00005964"/>
    </source>
</evidence>
<reference evidence="5" key="1">
    <citation type="submission" date="2021-02" db="EMBL/GenBank/DDBJ databases">
        <authorList>
            <person name="Nowell W R."/>
        </authorList>
    </citation>
    <scope>NUCLEOTIDE SEQUENCE</scope>
</reference>
<dbReference type="PROSITE" id="PS00122">
    <property type="entry name" value="CARBOXYLESTERASE_B_1"/>
    <property type="match status" value="1"/>
</dbReference>
<evidence type="ECO:0000313" key="6">
    <source>
        <dbReference type="Proteomes" id="UP000663848"/>
    </source>
</evidence>
<dbReference type="Proteomes" id="UP000663848">
    <property type="component" value="Unassembled WGS sequence"/>
</dbReference>
<feature type="domain" description="Carboxylesterase type B" evidence="4">
    <location>
        <begin position="2"/>
        <end position="73"/>
    </location>
</feature>
<dbReference type="SUPFAM" id="SSF53474">
    <property type="entry name" value="alpha/beta-Hydrolases"/>
    <property type="match status" value="1"/>
</dbReference>
<accession>A0A822CMG9</accession>
<dbReference type="EMBL" id="CAJOBR010049518">
    <property type="protein sequence ID" value="CAF5047386.1"/>
    <property type="molecule type" value="Genomic_DNA"/>
</dbReference>
<keyword evidence="2 3" id="KW-0378">Hydrolase</keyword>
<comment type="caution">
    <text evidence="5">The sequence shown here is derived from an EMBL/GenBank/DDBJ whole genome shotgun (WGS) entry which is preliminary data.</text>
</comment>